<comment type="caution">
    <text evidence="1">The sequence shown here is derived from an EMBL/GenBank/DDBJ whole genome shotgun (WGS) entry which is preliminary data.</text>
</comment>
<dbReference type="Gene3D" id="3.40.50.10320">
    <property type="entry name" value="LmbE-like"/>
    <property type="match status" value="1"/>
</dbReference>
<proteinExistence type="predicted"/>
<dbReference type="InterPro" id="IPR003737">
    <property type="entry name" value="GlcNAc_PI_deacetylase-related"/>
</dbReference>
<evidence type="ECO:0000313" key="2">
    <source>
        <dbReference type="Proteomes" id="UP000284202"/>
    </source>
</evidence>
<name>A0A418SQT8_9RHOB</name>
<dbReference type="Proteomes" id="UP000284202">
    <property type="component" value="Unassembled WGS sequence"/>
</dbReference>
<dbReference type="SUPFAM" id="SSF102588">
    <property type="entry name" value="LmbE-like"/>
    <property type="match status" value="1"/>
</dbReference>
<protein>
    <submittedName>
        <fullName evidence="1">PIG-L family deacetylase</fullName>
    </submittedName>
</protein>
<keyword evidence="2" id="KW-1185">Reference proteome</keyword>
<dbReference type="RefSeq" id="WP_119750585.1">
    <property type="nucleotide sequence ID" value="NZ_QZCG01000011.1"/>
</dbReference>
<evidence type="ECO:0000313" key="1">
    <source>
        <dbReference type="EMBL" id="RJE83335.1"/>
    </source>
</evidence>
<accession>A0A418SQT8</accession>
<reference evidence="2" key="1">
    <citation type="submission" date="2018-09" db="EMBL/GenBank/DDBJ databases">
        <title>Acidovorax cavernicola nov. sp. isolated from Gruta de las Maravillas (Aracena, Spain).</title>
        <authorList>
            <person name="Jurado V."/>
            <person name="Gutierrez-Patricio S."/>
            <person name="Gonzalez-Pimentel J.L."/>
            <person name="Miller A.Z."/>
            <person name="Laiz L."/>
            <person name="Saiz-Jimenez C."/>
        </authorList>
    </citation>
    <scope>NUCLEOTIDE SEQUENCE [LARGE SCALE GENOMIC DNA]</scope>
    <source>
        <strain evidence="2">1011MAR3C25</strain>
    </source>
</reference>
<dbReference type="Pfam" id="PF02585">
    <property type="entry name" value="PIG-L"/>
    <property type="match status" value="1"/>
</dbReference>
<dbReference type="AlphaFoldDB" id="A0A418SQT8"/>
<sequence>MAEKNPYRQYVSDFARLLARGRDLPLGGFPAMTGQAQAEDAPTALIFAPHPDDECIIGGLPLRLLRELGYRIVNVAVTQGSREDRRAERWQELAQGCAALGFGLIATGDGGLTRIRPETREQEAPHWRSAVDVISGIIAAHRPQVVFFPHDDDWNQTHIGTHLLLTDALREQPEGFACHVVETEFWGAMDSPNLMVESGDHDVADLIAALSCHVGEVRRNPYHLRLPGWMIDNVRRGGELVMGQGQAAPDFTFATLYRLRRWQDGALRDVLDQGRAVAVSQDLADLFPALGD</sequence>
<gene>
    <name evidence="1" type="ORF">D3P04_15690</name>
</gene>
<dbReference type="OrthoDB" id="9790023at2"/>
<organism evidence="1 2">
    <name type="scientific">Paracoccus onubensis</name>
    <dbReference type="NCBI Taxonomy" id="1675788"/>
    <lineage>
        <taxon>Bacteria</taxon>
        <taxon>Pseudomonadati</taxon>
        <taxon>Pseudomonadota</taxon>
        <taxon>Alphaproteobacteria</taxon>
        <taxon>Rhodobacterales</taxon>
        <taxon>Paracoccaceae</taxon>
        <taxon>Paracoccus</taxon>
    </lineage>
</organism>
<dbReference type="EMBL" id="QZCG01000011">
    <property type="protein sequence ID" value="RJE83335.1"/>
    <property type="molecule type" value="Genomic_DNA"/>
</dbReference>
<dbReference type="InterPro" id="IPR024078">
    <property type="entry name" value="LmbE-like_dom_sf"/>
</dbReference>